<dbReference type="Pfam" id="PF09269">
    <property type="entry name" value="DUF1967"/>
    <property type="match status" value="1"/>
</dbReference>
<dbReference type="InterPro" id="IPR015349">
    <property type="entry name" value="OCT_dom"/>
</dbReference>
<feature type="binding site" evidence="9">
    <location>
        <begin position="282"/>
        <end position="285"/>
    </location>
    <ligand>
        <name>GTP</name>
        <dbReference type="ChEBI" id="CHEBI:37565"/>
    </ligand>
</feature>
<feature type="binding site" evidence="9">
    <location>
        <begin position="166"/>
        <end position="173"/>
    </location>
    <ligand>
        <name>GTP</name>
        <dbReference type="ChEBI" id="CHEBI:37565"/>
    </ligand>
</feature>
<dbReference type="GeneID" id="96867133"/>
<dbReference type="Gene3D" id="3.40.50.300">
    <property type="entry name" value="P-loop containing nucleotide triphosphate hydrolases"/>
    <property type="match status" value="1"/>
</dbReference>
<dbReference type="InterPro" id="IPR027417">
    <property type="entry name" value="P-loop_NTPase"/>
</dbReference>
<comment type="subunit">
    <text evidence="9">Monomer.</text>
</comment>
<evidence type="ECO:0000256" key="6">
    <source>
        <dbReference type="ARBA" id="ARBA00022801"/>
    </source>
</evidence>
<dbReference type="InterPro" id="IPR006073">
    <property type="entry name" value="GTP-bd"/>
</dbReference>
<evidence type="ECO:0000256" key="3">
    <source>
        <dbReference type="ARBA" id="ARBA00022490"/>
    </source>
</evidence>
<dbReference type="GO" id="GO:0005737">
    <property type="term" value="C:cytoplasm"/>
    <property type="evidence" value="ECO:0007669"/>
    <property type="project" value="UniProtKB-SubCell"/>
</dbReference>
<dbReference type="EMBL" id="AWQU01000089">
    <property type="protein sequence ID" value="KFB07216.1"/>
    <property type="molecule type" value="Genomic_DNA"/>
</dbReference>
<sequence>MQFVDKCIIEFKAGDGGNGIVSWRKEAHYPEGGPWGGDGGDGGDIIIVGDHNQNSLFHLRYNKKITAKNGENGGSKLCHGANGENVYVKVPIGTVIKNEETNEVIVDILQEKQTYVLCKGGKGGHGNAFFKSSYNKAPKLFENGDKGEYIKAKLELKYIADVGMVGFPNAGKSTFISKISNAKPKVANYRFTTLTPVLGVVKKDSAELVFADIPGIIEGASEGVGLGFEFLKHIERCHFLIHLISMDEIDNDDAYKSFEIINNELQKYKKELLNKRIYIVANKIDSSNSKKNIEKMKKKLGNNVYFISAINNKGIDDVVSDIFEEYKKYQEAWKKELQDEIDSYKLVKVIKEPNDVISITQIDVGVWNVESKRIQYWFDKIPQTTEDNLIRFNQKIKIEEIQNQLIEKGAKIGDTFIICGVEYVID</sequence>
<feature type="binding site" evidence="9">
    <location>
        <position position="193"/>
    </location>
    <ligand>
        <name>Mg(2+)</name>
        <dbReference type="ChEBI" id="CHEBI:18420"/>
    </ligand>
</feature>
<dbReference type="Pfam" id="PF01926">
    <property type="entry name" value="MMR_HSR1"/>
    <property type="match status" value="1"/>
</dbReference>
<dbReference type="SUPFAM" id="SSF82051">
    <property type="entry name" value="Obg GTP-binding protein N-terminal domain"/>
    <property type="match status" value="1"/>
</dbReference>
<dbReference type="SUPFAM" id="SSF52540">
    <property type="entry name" value="P-loop containing nucleoside triphosphate hydrolases"/>
    <property type="match status" value="1"/>
</dbReference>
<dbReference type="PROSITE" id="PS51883">
    <property type="entry name" value="OBG"/>
    <property type="match status" value="1"/>
</dbReference>
<keyword evidence="4 9" id="KW-0479">Metal-binding</keyword>
<dbReference type="NCBIfam" id="NF008956">
    <property type="entry name" value="PRK12299.1"/>
    <property type="match status" value="1"/>
</dbReference>
<dbReference type="InterPro" id="IPR014100">
    <property type="entry name" value="GTP-bd_Obg/CgtA"/>
</dbReference>
<evidence type="ECO:0000313" key="13">
    <source>
        <dbReference type="EMBL" id="KFB07216.1"/>
    </source>
</evidence>
<evidence type="ECO:0000256" key="1">
    <source>
        <dbReference type="ARBA" id="ARBA00001946"/>
    </source>
</evidence>
<feature type="binding site" evidence="9">
    <location>
        <begin position="308"/>
        <end position="310"/>
    </location>
    <ligand>
        <name>GTP</name>
        <dbReference type="ChEBI" id="CHEBI:37565"/>
    </ligand>
</feature>
<dbReference type="Gene3D" id="2.70.210.12">
    <property type="entry name" value="GTP1/OBG domain"/>
    <property type="match status" value="1"/>
</dbReference>
<dbReference type="GO" id="GO:0003924">
    <property type="term" value="F:GTPase activity"/>
    <property type="evidence" value="ECO:0007669"/>
    <property type="project" value="UniProtKB-UniRule"/>
</dbReference>
<dbReference type="PROSITE" id="PS00905">
    <property type="entry name" value="GTP1_OBG"/>
    <property type="match status" value="1"/>
</dbReference>
<keyword evidence="7 9" id="KW-0460">Magnesium</keyword>
<dbReference type="EC" id="3.6.5.-" evidence="9"/>
<dbReference type="Gene3D" id="3.30.300.350">
    <property type="entry name" value="GTP-binding protein OBG, C-terminal domain"/>
    <property type="match status" value="1"/>
</dbReference>
<dbReference type="FunFam" id="2.70.210.12:FF:000001">
    <property type="entry name" value="GTPase Obg"/>
    <property type="match status" value="1"/>
</dbReference>
<gene>
    <name evidence="13" type="primary">obgE</name>
    <name evidence="9" type="synonym">obg</name>
    <name evidence="13" type="ORF">P271_41</name>
</gene>
<keyword evidence="14" id="KW-1185">Reference proteome</keyword>
<organism evidence="13 14">
    <name type="scientific">Malacoplasma iowae DK-CPA</name>
    <dbReference type="NCBI Taxonomy" id="1394179"/>
    <lineage>
        <taxon>Bacteria</taxon>
        <taxon>Bacillati</taxon>
        <taxon>Mycoplasmatota</taxon>
        <taxon>Mycoplasmoidales</taxon>
        <taxon>Mycoplasmoidaceae</taxon>
        <taxon>Malacoplasma</taxon>
    </lineage>
</organism>
<protein>
    <recommendedName>
        <fullName evidence="9">GTPase Obg</fullName>
        <ecNumber evidence="9">3.6.5.-</ecNumber>
    </recommendedName>
    <alternativeName>
        <fullName evidence="9">GTP-binding protein Obg</fullName>
    </alternativeName>
</protein>
<comment type="function">
    <text evidence="9">An essential GTPase which binds GTP, GDP and possibly (p)ppGpp with moderate affinity, with high nucleotide exchange rates and a fairly low GTP hydrolysis rate. Plays a role in control of the cell cycle, stress response, ribosome biogenesis and in those bacteria that undergo differentiation, in morphogenesis control.</text>
</comment>
<dbReference type="CDD" id="cd01898">
    <property type="entry name" value="Obg"/>
    <property type="match status" value="1"/>
</dbReference>
<keyword evidence="5 9" id="KW-0547">Nucleotide-binding</keyword>
<dbReference type="GO" id="GO:0042254">
    <property type="term" value="P:ribosome biogenesis"/>
    <property type="evidence" value="ECO:0007669"/>
    <property type="project" value="UniProtKB-UniRule"/>
</dbReference>
<dbReference type="InterPro" id="IPR036346">
    <property type="entry name" value="GTP-bd_prot_GTP1/OBG_C_sf"/>
</dbReference>
<evidence type="ECO:0000256" key="2">
    <source>
        <dbReference type="ARBA" id="ARBA00007699"/>
    </source>
</evidence>
<proteinExistence type="inferred from homology"/>
<dbReference type="InterPro" id="IPR005225">
    <property type="entry name" value="Small_GTP-bd"/>
</dbReference>
<dbReference type="HAMAP" id="MF_01454">
    <property type="entry name" value="GTPase_Obg"/>
    <property type="match status" value="1"/>
</dbReference>
<dbReference type="Proteomes" id="UP000028523">
    <property type="component" value="Unassembled WGS sequence"/>
</dbReference>
<dbReference type="InterPro" id="IPR006074">
    <property type="entry name" value="GTP1-OBG_CS"/>
</dbReference>
<evidence type="ECO:0000313" key="14">
    <source>
        <dbReference type="Proteomes" id="UP000028523"/>
    </source>
</evidence>
<dbReference type="NCBIfam" id="TIGR03595">
    <property type="entry name" value="Obg_CgtA_exten"/>
    <property type="match status" value="1"/>
</dbReference>
<dbReference type="GO" id="GO:0000287">
    <property type="term" value="F:magnesium ion binding"/>
    <property type="evidence" value="ECO:0007669"/>
    <property type="project" value="InterPro"/>
</dbReference>
<feature type="binding site" evidence="9">
    <location>
        <begin position="191"/>
        <end position="195"/>
    </location>
    <ligand>
        <name>GTP</name>
        <dbReference type="ChEBI" id="CHEBI:37565"/>
    </ligand>
</feature>
<dbReference type="NCBIfam" id="TIGR02729">
    <property type="entry name" value="Obg_CgtA"/>
    <property type="match status" value="1"/>
</dbReference>
<comment type="subcellular location">
    <subcellularLocation>
        <location evidence="9">Cytoplasm</location>
    </subcellularLocation>
</comment>
<keyword evidence="8 9" id="KW-0342">GTP-binding</keyword>
<dbReference type="NCBIfam" id="NF008955">
    <property type="entry name" value="PRK12297.1"/>
    <property type="match status" value="1"/>
</dbReference>
<evidence type="ECO:0000259" key="10">
    <source>
        <dbReference type="PROSITE" id="PS51710"/>
    </source>
</evidence>
<dbReference type="PRINTS" id="PR00326">
    <property type="entry name" value="GTP1OBG"/>
</dbReference>
<dbReference type="InterPro" id="IPR031167">
    <property type="entry name" value="G_OBG"/>
</dbReference>
<dbReference type="SUPFAM" id="SSF102741">
    <property type="entry name" value="Obg GTP-binding protein C-terminal domain"/>
    <property type="match status" value="1"/>
</dbReference>
<dbReference type="PANTHER" id="PTHR11702">
    <property type="entry name" value="DEVELOPMENTALLY REGULATED GTP-BINDING PROTEIN-RELATED"/>
    <property type="match status" value="1"/>
</dbReference>
<comment type="cofactor">
    <cofactor evidence="1 9">
        <name>Mg(2+)</name>
        <dbReference type="ChEBI" id="CHEBI:18420"/>
    </cofactor>
</comment>
<dbReference type="NCBIfam" id="TIGR00231">
    <property type="entry name" value="small_GTP"/>
    <property type="match status" value="1"/>
</dbReference>
<feature type="binding site" evidence="9">
    <location>
        <begin position="212"/>
        <end position="215"/>
    </location>
    <ligand>
        <name>GTP</name>
        <dbReference type="ChEBI" id="CHEBI:37565"/>
    </ligand>
</feature>
<dbReference type="InterPro" id="IPR036726">
    <property type="entry name" value="GTP1_OBG_dom_sf"/>
</dbReference>
<dbReference type="PROSITE" id="PS51881">
    <property type="entry name" value="OCT"/>
    <property type="match status" value="1"/>
</dbReference>
<dbReference type="GO" id="GO:0005525">
    <property type="term" value="F:GTP binding"/>
    <property type="evidence" value="ECO:0007669"/>
    <property type="project" value="UniProtKB-UniRule"/>
</dbReference>
<feature type="domain" description="OCT" evidence="11">
    <location>
        <begin position="349"/>
        <end position="426"/>
    </location>
</feature>
<feature type="domain" description="OBG-type G" evidence="10">
    <location>
        <begin position="160"/>
        <end position="327"/>
    </location>
</feature>
<evidence type="ECO:0000256" key="7">
    <source>
        <dbReference type="ARBA" id="ARBA00022842"/>
    </source>
</evidence>
<dbReference type="PIRSF" id="PIRSF002401">
    <property type="entry name" value="GTP_bd_Obg/CgtA"/>
    <property type="match status" value="1"/>
</dbReference>
<evidence type="ECO:0000256" key="8">
    <source>
        <dbReference type="ARBA" id="ARBA00023134"/>
    </source>
</evidence>
<evidence type="ECO:0000256" key="9">
    <source>
        <dbReference type="HAMAP-Rule" id="MF_01454"/>
    </source>
</evidence>
<evidence type="ECO:0000256" key="5">
    <source>
        <dbReference type="ARBA" id="ARBA00022741"/>
    </source>
</evidence>
<comment type="similarity">
    <text evidence="2 9">Belongs to the TRAFAC class OBG-HflX-like GTPase superfamily. OBG GTPase family.</text>
</comment>
<dbReference type="Pfam" id="PF01018">
    <property type="entry name" value="GTP1_OBG"/>
    <property type="match status" value="1"/>
</dbReference>
<dbReference type="RefSeq" id="WP_004024754.1">
    <property type="nucleotide sequence ID" value="NZ_AWQU01000089.1"/>
</dbReference>
<dbReference type="InterPro" id="IPR045086">
    <property type="entry name" value="OBG_GTPase"/>
</dbReference>
<reference evidence="13 14" key="1">
    <citation type="journal article" date="2014" name="PLoS ONE">
        <title>Reduction of Hydrogen Peroxide Accumulation and Toxicity by a Catalase from Mycoplasma iowae.</title>
        <authorList>
            <person name="Pritchard R.E."/>
            <person name="Prassinos A.J."/>
            <person name="Osborne J.D."/>
            <person name="Raviv Z."/>
            <person name="Balish M.F."/>
        </authorList>
    </citation>
    <scope>NUCLEOTIDE SEQUENCE [LARGE SCALE GENOMIC DNA]</scope>
    <source>
        <strain evidence="13 14">DK-CPA</strain>
    </source>
</reference>
<keyword evidence="6 9" id="KW-0378">Hydrolase</keyword>
<dbReference type="InterPro" id="IPR006169">
    <property type="entry name" value="GTP1_OBG_dom"/>
</dbReference>
<dbReference type="PROSITE" id="PS51710">
    <property type="entry name" value="G_OBG"/>
    <property type="match status" value="1"/>
</dbReference>
<comment type="caution">
    <text evidence="13">The sequence shown here is derived from an EMBL/GenBank/DDBJ whole genome shotgun (WGS) entry which is preliminary data.</text>
</comment>
<feature type="domain" description="Obg" evidence="12">
    <location>
        <begin position="1"/>
        <end position="159"/>
    </location>
</feature>
<keyword evidence="3 9" id="KW-0963">Cytoplasm</keyword>
<evidence type="ECO:0000259" key="11">
    <source>
        <dbReference type="PROSITE" id="PS51881"/>
    </source>
</evidence>
<name>A0A084U2N0_MALIO</name>
<evidence type="ECO:0000259" key="12">
    <source>
        <dbReference type="PROSITE" id="PS51883"/>
    </source>
</evidence>
<dbReference type="PANTHER" id="PTHR11702:SF31">
    <property type="entry name" value="MITOCHONDRIAL RIBOSOME-ASSOCIATED GTPASE 2"/>
    <property type="match status" value="1"/>
</dbReference>
<dbReference type="AlphaFoldDB" id="A0A084U2N0"/>
<accession>A0A084U2N0</accession>
<evidence type="ECO:0000256" key="4">
    <source>
        <dbReference type="ARBA" id="ARBA00022723"/>
    </source>
</evidence>
<feature type="binding site" evidence="9">
    <location>
        <position position="173"/>
    </location>
    <ligand>
        <name>Mg(2+)</name>
        <dbReference type="ChEBI" id="CHEBI:18420"/>
    </ligand>
</feature>